<feature type="coiled-coil region" evidence="1">
    <location>
        <begin position="1810"/>
        <end position="1837"/>
    </location>
</feature>
<reference evidence="3" key="1">
    <citation type="submission" date="2021-01" db="EMBL/GenBank/DDBJ databases">
        <authorList>
            <person name="Bezrukov I."/>
        </authorList>
    </citation>
    <scope>NUCLEOTIDE SEQUENCE</scope>
</reference>
<dbReference type="InterPro" id="IPR008979">
    <property type="entry name" value="Galactose-bd-like_sf"/>
</dbReference>
<evidence type="ECO:0000313" key="4">
    <source>
        <dbReference type="Proteomes" id="UP000682877"/>
    </source>
</evidence>
<protein>
    <submittedName>
        <fullName evidence="3">Uncharacterized protein</fullName>
    </submittedName>
</protein>
<name>A0A8S2ATB5_ARAAE</name>
<feature type="compositionally biased region" description="Basic and acidic residues" evidence="2">
    <location>
        <begin position="2100"/>
        <end position="2121"/>
    </location>
</feature>
<proteinExistence type="predicted"/>
<feature type="compositionally biased region" description="Polar residues" evidence="2">
    <location>
        <begin position="2037"/>
        <end position="2048"/>
    </location>
</feature>
<sequence>METELEPRVKPLPFKVKAMSRESSSQKAAQVLEPDLRSHWSTGTNTKEWILLELSEPSLLSRVRIYNKSVLEWEISVGLQYKPEAFVKVRPRCEAPRRDMVYPVNYTPCRYVRISCLRGNPIAIFFIQLIGISVPGLEPEFQPVVDHLLPHILLHKLDAHDMYLKFLQDMTRRLHTFLPQLEADLSSFQDDVDFNLHFLAMLNGPFFPILQFLSEREIARTSSTSVVTVSSNFEPRRSRGPSSVTFSASSSAAFWQDAIFLLLRKALKDPHLGIVCRMGSKILEKLNEYTSQEESSDAGGTSKLDEQTSKSEPFSNKDQTDYSSLFGEKSSLLASEFNCCIININILDTSAVEEGILHILFSCAAQPALCRRLSENPSNLCFALPLVQALLPALRPYGSSSCDHISDFSLWGQASVQQALSQIVLMSSSPSYHPLLKACAGYLSSFSQSHAKAACLLIDLCSSILASWTAQVIAKVDLSIELLEDLLGTLQGASQSMASAHAAIKYIVLALAGHMDNILGKYKEVKHKILFLLEMLEPFLVPAMCPVKGGIIFGDTTFTKKEEENCAIALDIIRIAVEKPAVLPSLETEWRHGSVSPSVLLSILDPQLDLPTGIDLCKPASKSIEFDPSSTSNVPCQVGLKKSPKQVDTDSRADVSDSTIKVDVYDDVRLYFAPQELRSLSLTNTNLSCNKAVRDVMAEKKDDDEKFTLLSPSGLVLDSDLGTKFFNLQADSFQLENIQDCEIKASEFKRLAHELQAHDSISSEGHDAAVDALLSAAECYVNPFFLKSVGDGSNLVKEFEITKARNQKELKPRSGAEKKHVSIETIAKLERQRDVIVFQILLEAAKLDRKFKLELSTKEMHSSAEVCDETVIDLSPSDMISLDAITLVRQNQALICNFLVQRLMKDQHSHHETLMHCLVFLLRSATKLFCPPEDVIHIIIQSADYLSVMLTSIHHHLREENYRLRPEKGVVIQRRWLLLQKLVIASSGSAGDFDSTEKVEDCFMRQSFIPSITWVQKITPLSHSSSAVVRFVGWMAVSRIAKQFISDRIYLVSDLSELTGLLSIFADELAVVHKYIDPETGNMNTEFACQKESAGEASEHSDFHVIYPYLGMFFPQMKKQFQVFGEVILEAVSLQLRLLSSAALPDILCWFSDLCSWPFSDKGEVGKMNSDFFKGYVGRNTKAVILYILESIVKAHMEAMVLEIPRVVQVLVSLCKVSYCDVSFLNSMLLVLRPIITHALQKASSVEKVTADETCLDFETLCFEELFKCIRQRDESQNTCMGKTSTMSRTIFVLASVLPDLTFQRKRAFLQSLMQWTHFPDFEPTSSFHDYLCAFQAVLDSCKLFLMQSLQAFGCFSIRFPGISGPQTVCNKNPLKRTLFLKEIILNSSNVSGSQYINKDNAFVSTQNVKLLSSEVEGFTKDLEDLIVCLQVTIEKCWSLHCQLSKKLTNISAECFVYLRCLASASAVSQNCEEDNNENLDSDRFLDHCKRSLEGLAERILILQENHCWEVSSTILDCLLGSPPCFQLDNLTNYICSAIRKNIYSAPKLLLRVQSDEWLSLLFERVAHGLCESDVSPLADLFCAMLDHAEPEQRLIGLRHLCKLLGKDMDDEVAVKSSILCHKPLGIVSSVPQPTLSLLVGGTWDSVVLRASSDTSITIQTCAMALLVDFIPYASRKLLQTFLCASDSVLHCFGKAGGSLGEGPLLRLSLAIIASCCLYCSSEDLALIHQSVWKSIEILGSSRTDGRLELVETKACQLLCRFRNGEDEAREVLREVVSSSFEVEDNLDFGSTRQSILEVLSSLSSVESYFELLAKKVDEETIELEEAEMELDIVRKEQNVPDILGSKENHQLPHVTSSRKHDNRLQQIKDDIYALEKAKLREDLVARRQKKILMWRDRQKYLEETALREAELLQELDRERAAEAEKEIERQQALELERAKTRDLRHQLEMEKERQMQAKISISLPPCSMHDRIIELQRELEQAESGLRSSRRDSSASHSGRPRERVRERDNGRSGSEGSTRGQETVNTPTMVLPGSRSFSGQPPTILQSHDRLEEYDETLEGSRDSGDTGSVGELEMGSGFEGQSGQRLSGSRGGSKSRQVIERRERSESGRREGKWERKH</sequence>
<keyword evidence="4" id="KW-1185">Reference proteome</keyword>
<feature type="compositionally biased region" description="Low complexity" evidence="2">
    <location>
        <begin position="2084"/>
        <end position="2099"/>
    </location>
</feature>
<feature type="compositionally biased region" description="Basic and acidic residues" evidence="2">
    <location>
        <begin position="1990"/>
        <end position="2012"/>
    </location>
</feature>
<feature type="region of interest" description="Disordered" evidence="2">
    <location>
        <begin position="293"/>
        <end position="318"/>
    </location>
</feature>
<evidence type="ECO:0000256" key="2">
    <source>
        <dbReference type="SAM" id="MobiDB-lite"/>
    </source>
</evidence>
<dbReference type="SUPFAM" id="SSF49785">
    <property type="entry name" value="Galactose-binding domain-like"/>
    <property type="match status" value="1"/>
</dbReference>
<keyword evidence="1" id="KW-0175">Coiled coil</keyword>
<dbReference type="Proteomes" id="UP000682877">
    <property type="component" value="Chromosome 7"/>
</dbReference>
<gene>
    <name evidence="3" type="ORF">AARE701A_LOCUS19706</name>
</gene>
<dbReference type="EMBL" id="LR999457">
    <property type="protein sequence ID" value="CAE6200519.1"/>
    <property type="molecule type" value="Genomic_DNA"/>
</dbReference>
<organism evidence="3 4">
    <name type="scientific">Arabidopsis arenosa</name>
    <name type="common">Sand rock-cress</name>
    <name type="synonym">Cardaminopsis arenosa</name>
    <dbReference type="NCBI Taxonomy" id="38785"/>
    <lineage>
        <taxon>Eukaryota</taxon>
        <taxon>Viridiplantae</taxon>
        <taxon>Streptophyta</taxon>
        <taxon>Embryophyta</taxon>
        <taxon>Tracheophyta</taxon>
        <taxon>Spermatophyta</taxon>
        <taxon>Magnoliopsida</taxon>
        <taxon>eudicotyledons</taxon>
        <taxon>Gunneridae</taxon>
        <taxon>Pentapetalae</taxon>
        <taxon>rosids</taxon>
        <taxon>malvids</taxon>
        <taxon>Brassicales</taxon>
        <taxon>Brassicaceae</taxon>
        <taxon>Camelineae</taxon>
        <taxon>Arabidopsis</taxon>
    </lineage>
</organism>
<evidence type="ECO:0000313" key="3">
    <source>
        <dbReference type="EMBL" id="CAE6200519.1"/>
    </source>
</evidence>
<evidence type="ECO:0000256" key="1">
    <source>
        <dbReference type="SAM" id="Coils"/>
    </source>
</evidence>
<dbReference type="Gene3D" id="2.60.120.260">
    <property type="entry name" value="Galactose-binding domain-like"/>
    <property type="match status" value="1"/>
</dbReference>
<feature type="compositionally biased region" description="Polar residues" evidence="2">
    <location>
        <begin position="2013"/>
        <end position="2030"/>
    </location>
</feature>
<accession>A0A8S2ATB5</accession>
<dbReference type="PANTHER" id="PTHR35833">
    <property type="entry name" value="GALACTOSE-BINDING DOMAIN-LIKE, ARMADILLO-TYPE FOLD PROTEIN-RELATED"/>
    <property type="match status" value="1"/>
</dbReference>
<feature type="region of interest" description="Disordered" evidence="2">
    <location>
        <begin position="1981"/>
        <end position="2121"/>
    </location>
</feature>
<dbReference type="PANTHER" id="PTHR35833:SF1">
    <property type="entry name" value="GALACTOSE-BINDING DOMAIN-CONTAINING PROTEIN"/>
    <property type="match status" value="1"/>
</dbReference>